<dbReference type="AlphaFoldDB" id="A0A327YXF3"/>
<proteinExistence type="predicted"/>
<keyword evidence="4" id="KW-1185">Reference proteome</keyword>
<name>A0A327YXF3_9ACTN</name>
<dbReference type="RefSeq" id="WP_111655054.1">
    <property type="nucleotide sequence ID" value="NZ_JACHWI010000008.1"/>
</dbReference>
<accession>A0A327YXF3</accession>
<protein>
    <submittedName>
        <fullName evidence="3">Uncharacterized protein (UPF0548 family)</fullName>
    </submittedName>
</protein>
<sequence>MRRDDASDAGLTYPEVGATRDDQMPPGYGHVERDVVIGSGRAVFERAAEALFSWQMHRGTGLGVRSTAARAATGVVVTLRAGFLTIPCRVVYTVETGDRRGFAYGTLPGHPERGEEAFLIELTEAGDVRVRIRAFSRPATLLARAGGPLTRRFQEFVTDRYVTALRKASGRAAGSNEDPAAPPPTR</sequence>
<dbReference type="PANTHER" id="PTHR34202">
    <property type="entry name" value="UPF0548 PROTEIN"/>
    <property type="match status" value="1"/>
</dbReference>
<feature type="region of interest" description="Disordered" evidence="1">
    <location>
        <begin position="1"/>
        <end position="27"/>
    </location>
</feature>
<gene>
    <name evidence="3" type="ORF">B0I29_13144</name>
</gene>
<dbReference type="InterPro" id="IPR018960">
    <property type="entry name" value="DUF1990"/>
</dbReference>
<evidence type="ECO:0000313" key="3">
    <source>
        <dbReference type="EMBL" id="RAK25693.1"/>
    </source>
</evidence>
<dbReference type="Pfam" id="PF09348">
    <property type="entry name" value="DUF1990"/>
    <property type="match status" value="1"/>
</dbReference>
<dbReference type="OrthoDB" id="120660at2"/>
<evidence type="ECO:0000256" key="1">
    <source>
        <dbReference type="SAM" id="MobiDB-lite"/>
    </source>
</evidence>
<feature type="domain" description="DUF1990" evidence="2">
    <location>
        <begin position="12"/>
        <end position="163"/>
    </location>
</feature>
<evidence type="ECO:0000259" key="2">
    <source>
        <dbReference type="Pfam" id="PF09348"/>
    </source>
</evidence>
<reference evidence="3 4" key="1">
    <citation type="submission" date="2018-06" db="EMBL/GenBank/DDBJ databases">
        <title>Genomic Encyclopedia of Type Strains, Phase III (KMG-III): the genomes of soil and plant-associated and newly described type strains.</title>
        <authorList>
            <person name="Whitman W."/>
        </authorList>
    </citation>
    <scope>NUCLEOTIDE SEQUENCE [LARGE SCALE GENOMIC DNA]</scope>
    <source>
        <strain evidence="3 4">CGMCC 4.7090</strain>
    </source>
</reference>
<organism evidence="3 4">
    <name type="scientific">Actinoplanes lutulentus</name>
    <dbReference type="NCBI Taxonomy" id="1287878"/>
    <lineage>
        <taxon>Bacteria</taxon>
        <taxon>Bacillati</taxon>
        <taxon>Actinomycetota</taxon>
        <taxon>Actinomycetes</taxon>
        <taxon>Micromonosporales</taxon>
        <taxon>Micromonosporaceae</taxon>
        <taxon>Actinoplanes</taxon>
    </lineage>
</organism>
<dbReference type="PANTHER" id="PTHR34202:SF1">
    <property type="entry name" value="UPF0548 PROTEIN"/>
    <property type="match status" value="1"/>
</dbReference>
<evidence type="ECO:0000313" key="4">
    <source>
        <dbReference type="Proteomes" id="UP000249341"/>
    </source>
</evidence>
<dbReference type="PIRSF" id="PIRSF010260">
    <property type="entry name" value="UCP010260"/>
    <property type="match status" value="1"/>
</dbReference>
<dbReference type="Proteomes" id="UP000249341">
    <property type="component" value="Unassembled WGS sequence"/>
</dbReference>
<comment type="caution">
    <text evidence="3">The sequence shown here is derived from an EMBL/GenBank/DDBJ whole genome shotgun (WGS) entry which is preliminary data.</text>
</comment>
<dbReference type="InterPro" id="IPR014457">
    <property type="entry name" value="UCP010260"/>
</dbReference>
<dbReference type="EMBL" id="QLMJ01000031">
    <property type="protein sequence ID" value="RAK25693.1"/>
    <property type="molecule type" value="Genomic_DNA"/>
</dbReference>